<proteinExistence type="inferred from homology"/>
<evidence type="ECO:0000313" key="6">
    <source>
        <dbReference type="EMBL" id="KAJ1144311.1"/>
    </source>
</evidence>
<dbReference type="PANTHER" id="PTHR10509">
    <property type="entry name" value="O-METHYLTRANSFERASE-RELATED"/>
    <property type="match status" value="1"/>
</dbReference>
<dbReference type="SUPFAM" id="SSF53335">
    <property type="entry name" value="S-adenosyl-L-methionine-dependent methyltransferases"/>
    <property type="match status" value="1"/>
</dbReference>
<comment type="caution">
    <text evidence="6">The sequence shown here is derived from an EMBL/GenBank/DDBJ whole genome shotgun (WGS) entry which is preliminary data.</text>
</comment>
<dbReference type="Pfam" id="PF01596">
    <property type="entry name" value="Methyltransf_3"/>
    <property type="match status" value="1"/>
</dbReference>
<evidence type="ECO:0000256" key="3">
    <source>
        <dbReference type="ARBA" id="ARBA00022691"/>
    </source>
</evidence>
<dbReference type="InterPro" id="IPR002935">
    <property type="entry name" value="SAM_O-MeTrfase"/>
</dbReference>
<name>A0AAV7QYG3_PLEWA</name>
<evidence type="ECO:0000256" key="1">
    <source>
        <dbReference type="ARBA" id="ARBA00022603"/>
    </source>
</evidence>
<feature type="transmembrane region" description="Helical" evidence="5">
    <location>
        <begin position="12"/>
        <end position="28"/>
    </location>
</feature>
<evidence type="ECO:0000256" key="2">
    <source>
        <dbReference type="ARBA" id="ARBA00022679"/>
    </source>
</evidence>
<evidence type="ECO:0000256" key="4">
    <source>
        <dbReference type="ARBA" id="ARBA00023453"/>
    </source>
</evidence>
<evidence type="ECO:0008006" key="8">
    <source>
        <dbReference type="Google" id="ProtNLM"/>
    </source>
</evidence>
<organism evidence="6 7">
    <name type="scientific">Pleurodeles waltl</name>
    <name type="common">Iberian ribbed newt</name>
    <dbReference type="NCBI Taxonomy" id="8319"/>
    <lineage>
        <taxon>Eukaryota</taxon>
        <taxon>Metazoa</taxon>
        <taxon>Chordata</taxon>
        <taxon>Craniata</taxon>
        <taxon>Vertebrata</taxon>
        <taxon>Euteleostomi</taxon>
        <taxon>Amphibia</taxon>
        <taxon>Batrachia</taxon>
        <taxon>Caudata</taxon>
        <taxon>Salamandroidea</taxon>
        <taxon>Salamandridae</taxon>
        <taxon>Pleurodelinae</taxon>
        <taxon>Pleurodeles</taxon>
    </lineage>
</organism>
<dbReference type="EMBL" id="JANPWB010000010">
    <property type="protein sequence ID" value="KAJ1144311.1"/>
    <property type="molecule type" value="Genomic_DNA"/>
</dbReference>
<dbReference type="GO" id="GO:0008171">
    <property type="term" value="F:O-methyltransferase activity"/>
    <property type="evidence" value="ECO:0007669"/>
    <property type="project" value="InterPro"/>
</dbReference>
<keyword evidence="5" id="KW-1133">Transmembrane helix</keyword>
<keyword evidence="5" id="KW-0472">Membrane</keyword>
<comment type="similarity">
    <text evidence="4">Belongs to the class I-like SAM-binding methyltransferase superfamily. Cation-dependent O-methyltransferase family.</text>
</comment>
<reference evidence="6" key="1">
    <citation type="journal article" date="2022" name="bioRxiv">
        <title>Sequencing and chromosome-scale assembly of the giantPleurodeles waltlgenome.</title>
        <authorList>
            <person name="Brown T."/>
            <person name="Elewa A."/>
            <person name="Iarovenko S."/>
            <person name="Subramanian E."/>
            <person name="Araus A.J."/>
            <person name="Petzold A."/>
            <person name="Susuki M."/>
            <person name="Suzuki K.-i.T."/>
            <person name="Hayashi T."/>
            <person name="Toyoda A."/>
            <person name="Oliveira C."/>
            <person name="Osipova E."/>
            <person name="Leigh N.D."/>
            <person name="Simon A."/>
            <person name="Yun M.H."/>
        </authorList>
    </citation>
    <scope>NUCLEOTIDE SEQUENCE</scope>
    <source>
        <strain evidence="6">20211129_DDA</strain>
        <tissue evidence="6">Liver</tissue>
    </source>
</reference>
<dbReference type="PROSITE" id="PS51682">
    <property type="entry name" value="SAM_OMT_I"/>
    <property type="match status" value="1"/>
</dbReference>
<dbReference type="GO" id="GO:0032259">
    <property type="term" value="P:methylation"/>
    <property type="evidence" value="ECO:0007669"/>
    <property type="project" value="UniProtKB-KW"/>
</dbReference>
<dbReference type="Proteomes" id="UP001066276">
    <property type="component" value="Chromosome 6"/>
</dbReference>
<protein>
    <recommendedName>
        <fullName evidence="8">Catechol-O-methyltransferase domain containing 1</fullName>
    </recommendedName>
</protein>
<keyword evidence="1" id="KW-0489">Methyltransferase</keyword>
<dbReference type="PANTHER" id="PTHR10509:SF93">
    <property type="entry name" value="CATECHOL O-METHYLTRANSFERASE DOMAIN-CONTAINING PROTEIN 1"/>
    <property type="match status" value="1"/>
</dbReference>
<dbReference type="AlphaFoldDB" id="A0AAV7QYG3"/>
<dbReference type="GO" id="GO:0008757">
    <property type="term" value="F:S-adenosylmethionine-dependent methyltransferase activity"/>
    <property type="evidence" value="ECO:0007669"/>
    <property type="project" value="TreeGrafter"/>
</dbReference>
<sequence length="261" mass="28632">MPFEGVSKEAVVGTAMLGVAFAAGVLVGKKYHISMFRKSKSPKAFDKESDPGKAYALKHSLREHPVLKKMRQSTARCPAVLHAVSSEEAQFLTNIAKLVKAKAVLIAGDSMTYLTLSMAVALPDDVRVLSCYEASGEAEIGEPFWNKADVHQKIDLRIKLTLQILDELLQAGEAGTYDLVFINVNNVSKPSDCYEKSLRLLRKGGIIALDGVLCQRRVLHLKKSDVVAEEIHHLNAKLLRDDRVNISILPLGDGLTLAFKL</sequence>
<keyword evidence="3" id="KW-0949">S-adenosyl-L-methionine</keyword>
<keyword evidence="2" id="KW-0808">Transferase</keyword>
<gene>
    <name evidence="6" type="ORF">NDU88_010611</name>
</gene>
<keyword evidence="5" id="KW-0812">Transmembrane</keyword>
<dbReference type="Gene3D" id="3.40.50.150">
    <property type="entry name" value="Vaccinia Virus protein VP39"/>
    <property type="match status" value="1"/>
</dbReference>
<evidence type="ECO:0000256" key="5">
    <source>
        <dbReference type="SAM" id="Phobius"/>
    </source>
</evidence>
<accession>A0AAV7QYG3</accession>
<evidence type="ECO:0000313" key="7">
    <source>
        <dbReference type="Proteomes" id="UP001066276"/>
    </source>
</evidence>
<dbReference type="InterPro" id="IPR029063">
    <property type="entry name" value="SAM-dependent_MTases_sf"/>
</dbReference>
<dbReference type="InterPro" id="IPR050362">
    <property type="entry name" value="Cation-dep_OMT"/>
</dbReference>
<keyword evidence="7" id="KW-1185">Reference proteome</keyword>